<keyword evidence="3" id="KW-1133">Transmembrane helix</keyword>
<evidence type="ECO:0000256" key="2">
    <source>
        <dbReference type="RuleBase" id="RU003750"/>
    </source>
</evidence>
<comment type="similarity">
    <text evidence="2">Belongs to the CDP-alcohol phosphatidyltransferase class-I family.</text>
</comment>
<organism evidence="4 5">
    <name type="scientific">Alkaliphilus hydrothermalis</name>
    <dbReference type="NCBI Taxonomy" id="1482730"/>
    <lineage>
        <taxon>Bacteria</taxon>
        <taxon>Bacillati</taxon>
        <taxon>Bacillota</taxon>
        <taxon>Clostridia</taxon>
        <taxon>Peptostreptococcales</taxon>
        <taxon>Natronincolaceae</taxon>
        <taxon>Alkaliphilus</taxon>
    </lineage>
</organism>
<dbReference type="Pfam" id="PF01066">
    <property type="entry name" value="CDP-OH_P_transf"/>
    <property type="match status" value="1"/>
</dbReference>
<reference evidence="4 5" key="1">
    <citation type="submission" date="2021-01" db="EMBL/GenBank/DDBJ databases">
        <title>Genomic Encyclopedia of Type Strains, Phase IV (KMG-IV): sequencing the most valuable type-strain genomes for metagenomic binning, comparative biology and taxonomic classification.</title>
        <authorList>
            <person name="Goeker M."/>
        </authorList>
    </citation>
    <scope>NUCLEOTIDE SEQUENCE [LARGE SCALE GENOMIC DNA]</scope>
    <source>
        <strain evidence="4 5">DSM 25890</strain>
    </source>
</reference>
<keyword evidence="3" id="KW-0472">Membrane</keyword>
<feature type="transmembrane region" description="Helical" evidence="3">
    <location>
        <begin position="33"/>
        <end position="62"/>
    </location>
</feature>
<evidence type="ECO:0000313" key="4">
    <source>
        <dbReference type="EMBL" id="MBM7615183.1"/>
    </source>
</evidence>
<feature type="transmembrane region" description="Helical" evidence="3">
    <location>
        <begin position="154"/>
        <end position="182"/>
    </location>
</feature>
<dbReference type="PROSITE" id="PS00379">
    <property type="entry name" value="CDP_ALCOHOL_P_TRANSF"/>
    <property type="match status" value="1"/>
</dbReference>
<dbReference type="Gene3D" id="1.20.120.1760">
    <property type="match status" value="1"/>
</dbReference>
<evidence type="ECO:0000313" key="5">
    <source>
        <dbReference type="Proteomes" id="UP001314796"/>
    </source>
</evidence>
<gene>
    <name evidence="4" type="ORF">JOC73_001745</name>
</gene>
<evidence type="ECO:0000256" key="1">
    <source>
        <dbReference type="ARBA" id="ARBA00022679"/>
    </source>
</evidence>
<feature type="transmembrane region" description="Helical" evidence="3">
    <location>
        <begin position="111"/>
        <end position="134"/>
    </location>
</feature>
<sequence>MLDTRARSFIQPVFEKTADLCIRCKLSANHVTIIALLVGLVPAILLHFGYSAILAVSILWLSGCLDAVDGTIARKTKASSPFGTIMDITFDRVVEISLLLVLALHYSKNPFVFVVLAATIIINMTIFLTVGAASDKVSEKSFYYQPGLTERTEGFIMFSLMILLPNYTDYIALIFAAMILFTSGQRFREAYRFFKYK</sequence>
<keyword evidence="1 2" id="KW-0808">Transferase</keyword>
<dbReference type="InterPro" id="IPR048254">
    <property type="entry name" value="CDP_ALCOHOL_P_TRANSF_CS"/>
</dbReference>
<protein>
    <submittedName>
        <fullName evidence="4">Phosphatidylglycerophosphate synthase</fullName>
    </submittedName>
</protein>
<feature type="transmembrane region" description="Helical" evidence="3">
    <location>
        <begin position="82"/>
        <end position="104"/>
    </location>
</feature>
<name>A0ABS2NQG2_9FIRM</name>
<comment type="caution">
    <text evidence="4">The sequence shown here is derived from an EMBL/GenBank/DDBJ whole genome shotgun (WGS) entry which is preliminary data.</text>
</comment>
<accession>A0ABS2NQG2</accession>
<evidence type="ECO:0000256" key="3">
    <source>
        <dbReference type="SAM" id="Phobius"/>
    </source>
</evidence>
<dbReference type="RefSeq" id="WP_204402087.1">
    <property type="nucleotide sequence ID" value="NZ_JAFBEE010000010.1"/>
</dbReference>
<proteinExistence type="inferred from homology"/>
<keyword evidence="3" id="KW-0812">Transmembrane</keyword>
<dbReference type="InterPro" id="IPR043130">
    <property type="entry name" value="CDP-OH_PTrfase_TM_dom"/>
</dbReference>
<dbReference type="EMBL" id="JAFBEE010000010">
    <property type="protein sequence ID" value="MBM7615183.1"/>
    <property type="molecule type" value="Genomic_DNA"/>
</dbReference>
<dbReference type="InterPro" id="IPR000462">
    <property type="entry name" value="CDP-OH_P_trans"/>
</dbReference>
<dbReference type="Proteomes" id="UP001314796">
    <property type="component" value="Unassembled WGS sequence"/>
</dbReference>
<keyword evidence="5" id="KW-1185">Reference proteome</keyword>